<feature type="region of interest" description="Disordered" evidence="1">
    <location>
        <begin position="156"/>
        <end position="208"/>
    </location>
</feature>
<sequence>MNEKHMVLPDRWLGPDEAKTESVEVWHGDYDLWDWIAQPEDGSLPAGPPPSATAHVMLTMGNRTHPQDSPLPDGESEEGAASEELLLFAHPVSLYTVGPYARSRPGGEECQISARLSEASIGGGGGGGTGASRAGLHCGWEQCTCRLGTVSRPHFVGGKVLSPRNPHRAPTVPETGRPHVDDDPSRDGLGRPQAPETRPIHSQQKQVARVLPTAHALVLQRWTL</sequence>
<protein>
    <submittedName>
        <fullName evidence="2">Uncharacterized protein</fullName>
    </submittedName>
</protein>
<accession>A0A151GGX1</accession>
<organism evidence="2 3">
    <name type="scientific">Drechmeria coniospora</name>
    <name type="common">Nematophagous fungus</name>
    <name type="synonym">Meria coniospora</name>
    <dbReference type="NCBI Taxonomy" id="98403"/>
    <lineage>
        <taxon>Eukaryota</taxon>
        <taxon>Fungi</taxon>
        <taxon>Dikarya</taxon>
        <taxon>Ascomycota</taxon>
        <taxon>Pezizomycotina</taxon>
        <taxon>Sordariomycetes</taxon>
        <taxon>Hypocreomycetidae</taxon>
        <taxon>Hypocreales</taxon>
        <taxon>Ophiocordycipitaceae</taxon>
        <taxon>Drechmeria</taxon>
    </lineage>
</organism>
<dbReference type="AlphaFoldDB" id="A0A151GGX1"/>
<dbReference type="GeneID" id="63715996"/>
<evidence type="ECO:0000256" key="1">
    <source>
        <dbReference type="SAM" id="MobiDB-lite"/>
    </source>
</evidence>
<gene>
    <name evidence="2" type="ORF">DCS_03353</name>
</gene>
<evidence type="ECO:0000313" key="3">
    <source>
        <dbReference type="Proteomes" id="UP000076580"/>
    </source>
</evidence>
<reference evidence="2 3" key="1">
    <citation type="journal article" date="2016" name="Sci. Rep.">
        <title>Insights into Adaptations to a Near-Obligate Nematode Endoparasitic Lifestyle from the Finished Genome of Drechmeria coniospora.</title>
        <authorList>
            <person name="Zhang L."/>
            <person name="Zhou Z."/>
            <person name="Guo Q."/>
            <person name="Fokkens L."/>
            <person name="Miskei M."/>
            <person name="Pocsi I."/>
            <person name="Zhang W."/>
            <person name="Chen M."/>
            <person name="Wang L."/>
            <person name="Sun Y."/>
            <person name="Donzelli B.G."/>
            <person name="Gibson D.M."/>
            <person name="Nelson D.R."/>
            <person name="Luo J.G."/>
            <person name="Rep M."/>
            <person name="Liu H."/>
            <person name="Yang S."/>
            <person name="Wang J."/>
            <person name="Krasnoff S.B."/>
            <person name="Xu Y."/>
            <person name="Molnar I."/>
            <person name="Lin M."/>
        </authorList>
    </citation>
    <scope>NUCLEOTIDE SEQUENCE [LARGE SCALE GENOMIC DNA]</scope>
    <source>
        <strain evidence="2 3">ARSEF 6962</strain>
    </source>
</reference>
<name>A0A151GGX1_DRECN</name>
<dbReference type="Proteomes" id="UP000076580">
    <property type="component" value="Chromosome 02"/>
</dbReference>
<dbReference type="RefSeq" id="XP_040655705.1">
    <property type="nucleotide sequence ID" value="XM_040800672.1"/>
</dbReference>
<proteinExistence type="predicted"/>
<comment type="caution">
    <text evidence="2">The sequence shown here is derived from an EMBL/GenBank/DDBJ whole genome shotgun (WGS) entry which is preliminary data.</text>
</comment>
<keyword evidence="3" id="KW-1185">Reference proteome</keyword>
<dbReference type="InParanoid" id="A0A151GGX1"/>
<feature type="compositionally biased region" description="Basic and acidic residues" evidence="1">
    <location>
        <begin position="176"/>
        <end position="189"/>
    </location>
</feature>
<evidence type="ECO:0000313" key="2">
    <source>
        <dbReference type="EMBL" id="KYK56353.1"/>
    </source>
</evidence>
<dbReference type="EMBL" id="LAYC01000002">
    <property type="protein sequence ID" value="KYK56353.1"/>
    <property type="molecule type" value="Genomic_DNA"/>
</dbReference>